<dbReference type="HAMAP" id="MF_00074">
    <property type="entry name" value="16SrRNA_methyltr_G"/>
    <property type="match status" value="1"/>
</dbReference>
<organism evidence="7 8">
    <name type="scientific">Rhodovulum marinum</name>
    <dbReference type="NCBI Taxonomy" id="320662"/>
    <lineage>
        <taxon>Bacteria</taxon>
        <taxon>Pseudomonadati</taxon>
        <taxon>Pseudomonadota</taxon>
        <taxon>Alphaproteobacteria</taxon>
        <taxon>Rhodobacterales</taxon>
        <taxon>Paracoccaceae</taxon>
        <taxon>Rhodovulum</taxon>
    </lineage>
</organism>
<dbReference type="RefSeq" id="WP_132463325.1">
    <property type="nucleotide sequence ID" value="NZ_SLXP01000008.1"/>
</dbReference>
<dbReference type="Gene3D" id="3.40.50.150">
    <property type="entry name" value="Vaccinia Virus protein VP39"/>
    <property type="match status" value="1"/>
</dbReference>
<keyword evidence="3 6" id="KW-0489">Methyltransferase</keyword>
<dbReference type="EMBL" id="SLXP01000008">
    <property type="protein sequence ID" value="TCP40285.1"/>
    <property type="molecule type" value="Genomic_DNA"/>
</dbReference>
<evidence type="ECO:0000256" key="1">
    <source>
        <dbReference type="ARBA" id="ARBA00022490"/>
    </source>
</evidence>
<dbReference type="GO" id="GO:0070043">
    <property type="term" value="F:rRNA (guanine-N7-)-methyltransferase activity"/>
    <property type="evidence" value="ECO:0007669"/>
    <property type="project" value="UniProtKB-UniRule"/>
</dbReference>
<dbReference type="AlphaFoldDB" id="A0A4R2Q0Y0"/>
<evidence type="ECO:0000313" key="8">
    <source>
        <dbReference type="Proteomes" id="UP000294835"/>
    </source>
</evidence>
<dbReference type="InterPro" id="IPR029063">
    <property type="entry name" value="SAM-dependent_MTases_sf"/>
</dbReference>
<dbReference type="Pfam" id="PF02527">
    <property type="entry name" value="GidB"/>
    <property type="match status" value="1"/>
</dbReference>
<accession>A0A4R2Q0Y0</accession>
<dbReference type="GO" id="GO:0005829">
    <property type="term" value="C:cytosol"/>
    <property type="evidence" value="ECO:0007669"/>
    <property type="project" value="TreeGrafter"/>
</dbReference>
<feature type="binding site" evidence="6">
    <location>
        <position position="75"/>
    </location>
    <ligand>
        <name>S-adenosyl-L-methionine</name>
        <dbReference type="ChEBI" id="CHEBI:59789"/>
    </ligand>
</feature>
<comment type="similarity">
    <text evidence="6">Belongs to the methyltransferase superfamily. RNA methyltransferase RsmG family.</text>
</comment>
<comment type="subcellular location">
    <subcellularLocation>
        <location evidence="6">Cytoplasm</location>
    </subcellularLocation>
</comment>
<dbReference type="PANTHER" id="PTHR31760:SF0">
    <property type="entry name" value="S-ADENOSYL-L-METHIONINE-DEPENDENT METHYLTRANSFERASES SUPERFAMILY PROTEIN"/>
    <property type="match status" value="1"/>
</dbReference>
<reference evidence="7 8" key="1">
    <citation type="submission" date="2019-03" db="EMBL/GenBank/DDBJ databases">
        <title>Genomic Encyclopedia of Type Strains, Phase IV (KMG-IV): sequencing the most valuable type-strain genomes for metagenomic binning, comparative biology and taxonomic classification.</title>
        <authorList>
            <person name="Goeker M."/>
        </authorList>
    </citation>
    <scope>NUCLEOTIDE SEQUENCE [LARGE SCALE GENOMIC DNA]</scope>
    <source>
        <strain evidence="7 8">DSM 18063</strain>
    </source>
</reference>
<dbReference type="OrthoDB" id="9808773at2"/>
<feature type="binding site" evidence="6">
    <location>
        <position position="70"/>
    </location>
    <ligand>
        <name>S-adenosyl-L-methionine</name>
        <dbReference type="ChEBI" id="CHEBI:59789"/>
    </ligand>
</feature>
<dbReference type="InterPro" id="IPR003682">
    <property type="entry name" value="rRNA_ssu_MeTfrase_G"/>
</dbReference>
<evidence type="ECO:0000256" key="3">
    <source>
        <dbReference type="ARBA" id="ARBA00022603"/>
    </source>
</evidence>
<keyword evidence="2 6" id="KW-0698">rRNA processing</keyword>
<dbReference type="PANTHER" id="PTHR31760">
    <property type="entry name" value="S-ADENOSYL-L-METHIONINE-DEPENDENT METHYLTRANSFERASES SUPERFAMILY PROTEIN"/>
    <property type="match status" value="1"/>
</dbReference>
<name>A0A4R2Q0Y0_9RHOB</name>
<evidence type="ECO:0000313" key="7">
    <source>
        <dbReference type="EMBL" id="TCP40285.1"/>
    </source>
</evidence>
<comment type="function">
    <text evidence="6">Specifically methylates the N7 position of guanine in position 527 of 16S rRNA.</text>
</comment>
<keyword evidence="8" id="KW-1185">Reference proteome</keyword>
<comment type="caution">
    <text evidence="6">Lacks conserved residue(s) required for the propagation of feature annotation.</text>
</comment>
<evidence type="ECO:0000256" key="6">
    <source>
        <dbReference type="HAMAP-Rule" id="MF_00074"/>
    </source>
</evidence>
<keyword evidence="1 6" id="KW-0963">Cytoplasm</keyword>
<dbReference type="SUPFAM" id="SSF53335">
    <property type="entry name" value="S-adenosyl-L-methionine-dependent methyltransferases"/>
    <property type="match status" value="1"/>
</dbReference>
<evidence type="ECO:0000256" key="5">
    <source>
        <dbReference type="ARBA" id="ARBA00022691"/>
    </source>
</evidence>
<dbReference type="PIRSF" id="PIRSF003078">
    <property type="entry name" value="GidB"/>
    <property type="match status" value="1"/>
</dbReference>
<keyword evidence="5 6" id="KW-0949">S-adenosyl-L-methionine</keyword>
<sequence length="206" mass="22348">MSVAPLPASDVSRETSDRLSRLKDLIRKWNPAINLVSKGSLDDLENRHVIDSMQVFDHSPKGARRWTDLGSGGGFPGLVVAILAAEHAPLLEVDLIESDKRKAAFLQTAARELGLGNISVFAKRIEDVPPRGADVVSARALAPLDTLIGLSYRHLAHDGIALFLKGAQHVRELDHALASWTFDVQKFPSKTDPQAVILKLGGIARV</sequence>
<keyword evidence="4 6" id="KW-0808">Transferase</keyword>
<feature type="binding site" evidence="6">
    <location>
        <position position="139"/>
    </location>
    <ligand>
        <name>S-adenosyl-L-methionine</name>
        <dbReference type="ChEBI" id="CHEBI:59789"/>
    </ligand>
</feature>
<dbReference type="EC" id="2.1.1.170" evidence="6"/>
<evidence type="ECO:0000256" key="4">
    <source>
        <dbReference type="ARBA" id="ARBA00022679"/>
    </source>
</evidence>
<dbReference type="Proteomes" id="UP000294835">
    <property type="component" value="Unassembled WGS sequence"/>
</dbReference>
<evidence type="ECO:0000256" key="2">
    <source>
        <dbReference type="ARBA" id="ARBA00022552"/>
    </source>
</evidence>
<comment type="caution">
    <text evidence="7">The sequence shown here is derived from an EMBL/GenBank/DDBJ whole genome shotgun (WGS) entry which is preliminary data.</text>
</comment>
<protein>
    <recommendedName>
        <fullName evidence="6">Ribosomal RNA small subunit methyltransferase G</fullName>
        <ecNumber evidence="6">2.1.1.170</ecNumber>
    </recommendedName>
    <alternativeName>
        <fullName evidence="6">16S rRNA 7-methylguanosine methyltransferase</fullName>
        <shortName evidence="6">16S rRNA m7G methyltransferase</shortName>
    </alternativeName>
</protein>
<gene>
    <name evidence="6" type="primary">rsmG</name>
    <name evidence="7" type="ORF">EV662_108160</name>
</gene>
<proteinExistence type="inferred from homology"/>
<dbReference type="NCBIfam" id="TIGR00138">
    <property type="entry name" value="rsmG_gidB"/>
    <property type="match status" value="1"/>
</dbReference>
<comment type="catalytic activity">
    <reaction evidence="6">
        <text>guanosine(527) in 16S rRNA + S-adenosyl-L-methionine = N(7)-methylguanosine(527) in 16S rRNA + S-adenosyl-L-homocysteine</text>
        <dbReference type="Rhea" id="RHEA:42732"/>
        <dbReference type="Rhea" id="RHEA-COMP:10209"/>
        <dbReference type="Rhea" id="RHEA-COMP:10210"/>
        <dbReference type="ChEBI" id="CHEBI:57856"/>
        <dbReference type="ChEBI" id="CHEBI:59789"/>
        <dbReference type="ChEBI" id="CHEBI:74269"/>
        <dbReference type="ChEBI" id="CHEBI:74480"/>
        <dbReference type="EC" id="2.1.1.170"/>
    </reaction>
</comment>
<feature type="binding site" evidence="6">
    <location>
        <begin position="125"/>
        <end position="126"/>
    </location>
    <ligand>
        <name>S-adenosyl-L-methionine</name>
        <dbReference type="ChEBI" id="CHEBI:59789"/>
    </ligand>
</feature>